<keyword evidence="5" id="KW-0862">Zinc</keyword>
<dbReference type="SMART" id="SM00355">
    <property type="entry name" value="ZnF_C2H2"/>
    <property type="match status" value="4"/>
</dbReference>
<feature type="compositionally biased region" description="Basic residues" evidence="9">
    <location>
        <begin position="513"/>
        <end position="525"/>
    </location>
</feature>
<dbReference type="EMBL" id="LJIJ01001648">
    <property type="protein sequence ID" value="ODM91162.1"/>
    <property type="molecule type" value="Genomic_DNA"/>
</dbReference>
<sequence length="674" mass="73865">MSSDGLVEMDGDSNSKISIMDVIVWYRCGTCHGYFHSIPILRYHYLVDHKSSMPRINGQLPPGALKGKIYTRHKPPPPPIRNVEPTSAPIPLTNSSQPLEEIVVDVACIQPAENPVPSPSDSGIHDGESETHEEELQPPAQNIVPATPPRQNVVSPLLLKLTDKTDNVTSKEKTATPTNTQHDVAQESSSKCTICQKKFQTLSALNFHLKKRHMYQVVSGSSENNHAETSPPKLILKMTKNGATATTASSTAPIETTTNSANCIVAGRRRSSRLMSSESCSTPPHSGDAGSPSALNMEGLTEPDGGESNMDSVNTESRNQTEVSVGDIADTGSPNDSSKDDAEVNCLSDSSTSTVVRPKKKINGSIVSASSDSSNWDIEKGPTKKKKLLITSDSEQSKYESALSSPPRSPQTSYAVEENRDKDDTAQREVEPDNVLTKTGENNAIHTGDKQADSPNVETEKKRQSQPTEGLQNSSNTNEDQSNRKRKRRCGKASGQINKDDSTSDSGDDKKPSRSRKIKRKKKLVSRSQISSSSESEEEREKETAMHLGHDDVQNEPFSPCPPALSCYGGSDNEVPEPSVISKLKKKKAISSHDSSSSSDLFIELEVKKKKKKTKPLHVCQHCHVECQNSSDLVHHLKKAHNENPKFRCGFCQKPYSRRDMINKHLRLHKNGKI</sequence>
<feature type="compositionally biased region" description="Basic and acidic residues" evidence="9">
    <location>
        <begin position="417"/>
        <end position="431"/>
    </location>
</feature>
<dbReference type="GO" id="GO:0003677">
    <property type="term" value="F:DNA binding"/>
    <property type="evidence" value="ECO:0007669"/>
    <property type="project" value="UniProtKB-KW"/>
</dbReference>
<keyword evidence="2" id="KW-0479">Metal-binding</keyword>
<feature type="region of interest" description="Disordered" evidence="9">
    <location>
        <begin position="112"/>
        <end position="150"/>
    </location>
</feature>
<evidence type="ECO:0000313" key="12">
    <source>
        <dbReference type="Proteomes" id="UP000094527"/>
    </source>
</evidence>
<name>A0A1D2ME20_ORCCI</name>
<gene>
    <name evidence="11" type="ORF">Ocin01_15517</name>
</gene>
<feature type="domain" description="C2H2-type" evidence="10">
    <location>
        <begin position="190"/>
        <end position="213"/>
    </location>
</feature>
<dbReference type="AlphaFoldDB" id="A0A1D2ME20"/>
<keyword evidence="3" id="KW-0677">Repeat</keyword>
<feature type="compositionally biased region" description="Basic and acidic residues" evidence="9">
    <location>
        <begin position="447"/>
        <end position="463"/>
    </location>
</feature>
<evidence type="ECO:0000256" key="5">
    <source>
        <dbReference type="ARBA" id="ARBA00022833"/>
    </source>
</evidence>
<feature type="compositionally biased region" description="Polar residues" evidence="9">
    <location>
        <begin position="309"/>
        <end position="323"/>
    </location>
</feature>
<keyword evidence="6" id="KW-0238">DNA-binding</keyword>
<organism evidence="11 12">
    <name type="scientific">Orchesella cincta</name>
    <name type="common">Springtail</name>
    <name type="synonym">Podura cincta</name>
    <dbReference type="NCBI Taxonomy" id="48709"/>
    <lineage>
        <taxon>Eukaryota</taxon>
        <taxon>Metazoa</taxon>
        <taxon>Ecdysozoa</taxon>
        <taxon>Arthropoda</taxon>
        <taxon>Hexapoda</taxon>
        <taxon>Collembola</taxon>
        <taxon>Entomobryomorpha</taxon>
        <taxon>Entomobryoidea</taxon>
        <taxon>Orchesellidae</taxon>
        <taxon>Orchesellinae</taxon>
        <taxon>Orchesella</taxon>
    </lineage>
</organism>
<evidence type="ECO:0000259" key="10">
    <source>
        <dbReference type="PROSITE" id="PS50157"/>
    </source>
</evidence>
<feature type="compositionally biased region" description="Polar residues" evidence="9">
    <location>
        <begin position="402"/>
        <end position="414"/>
    </location>
</feature>
<accession>A0A1D2ME20</accession>
<dbReference type="GO" id="GO:0008270">
    <property type="term" value="F:zinc ion binding"/>
    <property type="evidence" value="ECO:0007669"/>
    <property type="project" value="UniProtKB-KW"/>
</dbReference>
<dbReference type="Gene3D" id="3.30.160.60">
    <property type="entry name" value="Classic Zinc Finger"/>
    <property type="match status" value="1"/>
</dbReference>
<protein>
    <submittedName>
        <fullName evidence="11">Transcriptional regulator MNL1</fullName>
    </submittedName>
</protein>
<dbReference type="PROSITE" id="PS50157">
    <property type="entry name" value="ZINC_FINGER_C2H2_2"/>
    <property type="match status" value="3"/>
</dbReference>
<feature type="compositionally biased region" description="Basic and acidic residues" evidence="9">
    <location>
        <begin position="498"/>
        <end position="512"/>
    </location>
</feature>
<evidence type="ECO:0000256" key="9">
    <source>
        <dbReference type="SAM" id="MobiDB-lite"/>
    </source>
</evidence>
<feature type="region of interest" description="Disordered" evidence="9">
    <location>
        <begin position="269"/>
        <end position="546"/>
    </location>
</feature>
<reference evidence="11 12" key="1">
    <citation type="journal article" date="2016" name="Genome Biol. Evol.">
        <title>Gene Family Evolution Reflects Adaptation to Soil Environmental Stressors in the Genome of the Collembolan Orchesella cincta.</title>
        <authorList>
            <person name="Faddeeva-Vakhrusheva A."/>
            <person name="Derks M.F."/>
            <person name="Anvar S.Y."/>
            <person name="Agamennone V."/>
            <person name="Suring W."/>
            <person name="Smit S."/>
            <person name="van Straalen N.M."/>
            <person name="Roelofs D."/>
        </authorList>
    </citation>
    <scope>NUCLEOTIDE SEQUENCE [LARGE SCALE GENOMIC DNA]</scope>
    <source>
        <tissue evidence="11">Mixed pool</tissue>
    </source>
</reference>
<feature type="domain" description="C2H2-type" evidence="10">
    <location>
        <begin position="26"/>
        <end position="54"/>
    </location>
</feature>
<evidence type="ECO:0000256" key="7">
    <source>
        <dbReference type="ARBA" id="ARBA00023242"/>
    </source>
</evidence>
<comment type="caution">
    <text evidence="11">The sequence shown here is derived from an EMBL/GenBank/DDBJ whole genome shotgun (WGS) entry which is preliminary data.</text>
</comment>
<dbReference type="PANTHER" id="PTHR16515:SF49">
    <property type="entry name" value="GASTRULA ZINC FINGER PROTEIN XLCGF49.1-LIKE-RELATED"/>
    <property type="match status" value="1"/>
</dbReference>
<feature type="compositionally biased region" description="Polar residues" evidence="9">
    <location>
        <begin position="465"/>
        <end position="480"/>
    </location>
</feature>
<dbReference type="SUPFAM" id="SSF57667">
    <property type="entry name" value="beta-beta-alpha zinc fingers"/>
    <property type="match status" value="2"/>
</dbReference>
<feature type="compositionally biased region" description="Polar residues" evidence="9">
    <location>
        <begin position="365"/>
        <end position="376"/>
    </location>
</feature>
<evidence type="ECO:0000313" key="11">
    <source>
        <dbReference type="EMBL" id="ODM91162.1"/>
    </source>
</evidence>
<proteinExistence type="predicted"/>
<dbReference type="Proteomes" id="UP000094527">
    <property type="component" value="Unassembled WGS sequence"/>
</dbReference>
<evidence type="ECO:0000256" key="4">
    <source>
        <dbReference type="ARBA" id="ARBA00022771"/>
    </source>
</evidence>
<evidence type="ECO:0000256" key="6">
    <source>
        <dbReference type="ARBA" id="ARBA00023125"/>
    </source>
</evidence>
<dbReference type="PANTHER" id="PTHR16515">
    <property type="entry name" value="PR DOMAIN ZINC FINGER PROTEIN"/>
    <property type="match status" value="1"/>
</dbReference>
<keyword evidence="4 8" id="KW-0863">Zinc-finger</keyword>
<evidence type="ECO:0000256" key="2">
    <source>
        <dbReference type="ARBA" id="ARBA00022723"/>
    </source>
</evidence>
<dbReference type="GO" id="GO:0010468">
    <property type="term" value="P:regulation of gene expression"/>
    <property type="evidence" value="ECO:0007669"/>
    <property type="project" value="TreeGrafter"/>
</dbReference>
<evidence type="ECO:0000256" key="3">
    <source>
        <dbReference type="ARBA" id="ARBA00022737"/>
    </source>
</evidence>
<dbReference type="InterPro" id="IPR036236">
    <property type="entry name" value="Znf_C2H2_sf"/>
</dbReference>
<evidence type="ECO:0000256" key="8">
    <source>
        <dbReference type="PROSITE-ProRule" id="PRU00042"/>
    </source>
</evidence>
<keyword evidence="7" id="KW-0539">Nucleus</keyword>
<keyword evidence="12" id="KW-1185">Reference proteome</keyword>
<dbReference type="InterPro" id="IPR013087">
    <property type="entry name" value="Znf_C2H2_type"/>
</dbReference>
<feature type="domain" description="C2H2-type" evidence="10">
    <location>
        <begin position="647"/>
        <end position="674"/>
    </location>
</feature>
<comment type="subcellular location">
    <subcellularLocation>
        <location evidence="1">Nucleus</location>
    </subcellularLocation>
</comment>
<evidence type="ECO:0000256" key="1">
    <source>
        <dbReference type="ARBA" id="ARBA00004123"/>
    </source>
</evidence>
<feature type="compositionally biased region" description="Polar residues" evidence="9">
    <location>
        <begin position="436"/>
        <end position="445"/>
    </location>
</feature>
<dbReference type="InterPro" id="IPR050331">
    <property type="entry name" value="Zinc_finger"/>
</dbReference>
<dbReference type="GO" id="GO:0005634">
    <property type="term" value="C:nucleus"/>
    <property type="evidence" value="ECO:0007669"/>
    <property type="project" value="UniProtKB-SubCell"/>
</dbReference>
<dbReference type="PROSITE" id="PS00028">
    <property type="entry name" value="ZINC_FINGER_C2H2_1"/>
    <property type="match status" value="3"/>
</dbReference>